<dbReference type="Proteomes" id="UP000506160">
    <property type="component" value="Unassembled WGS sequence"/>
</dbReference>
<keyword evidence="5" id="KW-0564">Palmitate</keyword>
<dbReference type="GO" id="GO:0030234">
    <property type="term" value="F:enzyme regulator activity"/>
    <property type="evidence" value="ECO:0007669"/>
    <property type="project" value="TreeGrafter"/>
</dbReference>
<dbReference type="PANTHER" id="PTHR38038">
    <property type="entry name" value="PENICILLIN-BINDING PROTEIN ACTIVATOR LPOA"/>
    <property type="match status" value="1"/>
</dbReference>
<dbReference type="CDD" id="cd06339">
    <property type="entry name" value="PBP1_YraM_LppC_lipoprotein-like"/>
    <property type="match status" value="1"/>
</dbReference>
<evidence type="ECO:0000256" key="4">
    <source>
        <dbReference type="ARBA" id="ARBA00023136"/>
    </source>
</evidence>
<dbReference type="Gene3D" id="3.40.50.2300">
    <property type="match status" value="2"/>
</dbReference>
<dbReference type="InterPro" id="IPR028082">
    <property type="entry name" value="Peripla_BP_I"/>
</dbReference>
<dbReference type="PANTHER" id="PTHR38038:SF1">
    <property type="entry name" value="PENICILLIN-BINDING PROTEIN ACTIVATOR LPOA"/>
    <property type="match status" value="1"/>
</dbReference>
<keyword evidence="4" id="KW-0472">Membrane</keyword>
<keyword evidence="6" id="KW-0998">Cell outer membrane</keyword>
<dbReference type="GO" id="GO:0031241">
    <property type="term" value="C:periplasmic side of cell outer membrane"/>
    <property type="evidence" value="ECO:0007669"/>
    <property type="project" value="TreeGrafter"/>
</dbReference>
<dbReference type="Pfam" id="PF04348">
    <property type="entry name" value="LppC"/>
    <property type="match status" value="2"/>
</dbReference>
<comment type="caution">
    <text evidence="8">The sequence shown here is derived from an EMBL/GenBank/DDBJ whole genome shotgun (WGS) entry which is preliminary data.</text>
</comment>
<evidence type="ECO:0000256" key="3">
    <source>
        <dbReference type="ARBA" id="ARBA00022984"/>
    </source>
</evidence>
<dbReference type="InterPro" id="IPR011990">
    <property type="entry name" value="TPR-like_helical_dom_sf"/>
</dbReference>
<dbReference type="InterPro" id="IPR007443">
    <property type="entry name" value="LpoA"/>
</dbReference>
<evidence type="ECO:0000256" key="5">
    <source>
        <dbReference type="ARBA" id="ARBA00023139"/>
    </source>
</evidence>
<dbReference type="PROSITE" id="PS51257">
    <property type="entry name" value="PROKAR_LIPOPROTEIN"/>
    <property type="match status" value="1"/>
</dbReference>
<reference evidence="8 9" key="1">
    <citation type="journal article" date="2014" name="Appl. Environ. Microbiol.">
        <title>Genomic features of a bumble bee symbiont reflect its host environment.</title>
        <authorList>
            <person name="Martinson V.G."/>
            <person name="Magoc T."/>
            <person name="Koch H."/>
            <person name="Salzberg S.L."/>
            <person name="Moran N.A."/>
        </authorList>
    </citation>
    <scope>NUCLEOTIDE SEQUENCE [LARGE SCALE GENOMIC DNA]</scope>
    <source>
        <strain evidence="8 9">Bimp</strain>
    </source>
</reference>
<dbReference type="AlphaFoldDB" id="A0AB94IBQ3"/>
<keyword evidence="2" id="KW-0133">Cell shape</keyword>
<dbReference type="GO" id="GO:0009252">
    <property type="term" value="P:peptidoglycan biosynthetic process"/>
    <property type="evidence" value="ECO:0007669"/>
    <property type="project" value="UniProtKB-KW"/>
</dbReference>
<proteinExistence type="predicted"/>
<evidence type="ECO:0000313" key="8">
    <source>
        <dbReference type="EMBL" id="TEA26835.1"/>
    </source>
</evidence>
<evidence type="ECO:0000256" key="7">
    <source>
        <dbReference type="ARBA" id="ARBA00023288"/>
    </source>
</evidence>
<accession>A0AB94IBQ3</accession>
<keyword evidence="7" id="KW-0449">Lipoprotein</keyword>
<evidence type="ECO:0000313" key="9">
    <source>
        <dbReference type="Proteomes" id="UP000506160"/>
    </source>
</evidence>
<protein>
    <submittedName>
        <fullName evidence="8">Penicillin-binding protein activator</fullName>
    </submittedName>
</protein>
<name>A0AB94IBQ3_9GAMM</name>
<sequence>MSGKQVIISLNYWIKAVITIQLVLLSVGCNLDQSSSTEATARQTVVYNPNNSSAYYRQLLQNAKGSTKVDLQLMLIRALLAENRLTDAENQLATLHTSLNAEQQKEKQLIHAELAIKQQQPFNLAVIDANTLNVQQKFRYYQIKLLQDQQNRDINAQASDYMALETFSTPSLKQSVINQTWQFFNSLSDNDLQNIVVYANELNLQGWIQLVYIYRQSLMVEPINQINSEGETETVIPDLSEQERHRRISKAISDWQIQYPTHPAVMYVKNAIFGIKQNIAANDEGSHASNVALLLPLTGTSKVFGEAIRAGYMDAANFYPDENRQNIQVFDTTADSLPSILSQAKQQGAQLIVGPLLKNDVVNLTRSNPSLPVLALNKVHDQHLTLFPSNNTICYFALSPEEEAIDAAKHIMGQNKHVPLIITTDNAVGRRAAKAFATSWYAAAAGPVYVQYFSSAAQLKQQMNTGIGLKVEGQLLKTNLINTSSDTLMPTSDIDAIYVFATQEELDFIKPMLEMNTTGNKVKTKMETNVAVPPLYSSSRSHSANTTTDYRLEMEGMQFSDIPLLMNNNTIYSQLPSNIQQDYSLVRLYAMGMDAWRLANHFDKLRSQQNPVLEDGLTGKIFVDSDCEIQRQLIWSRYHKGDIQLIDQLSSN</sequence>
<evidence type="ECO:0000256" key="6">
    <source>
        <dbReference type="ARBA" id="ARBA00023237"/>
    </source>
</evidence>
<dbReference type="SUPFAM" id="SSF53822">
    <property type="entry name" value="Periplasmic binding protein-like I"/>
    <property type="match status" value="1"/>
</dbReference>
<organism evidence="8 9">
    <name type="scientific">Candidatus Schmidhempelia bombi str. Bimp</name>
    <dbReference type="NCBI Taxonomy" id="1387197"/>
    <lineage>
        <taxon>Bacteria</taxon>
        <taxon>Pseudomonadati</taxon>
        <taxon>Pseudomonadota</taxon>
        <taxon>Gammaproteobacteria</taxon>
        <taxon>Orbales</taxon>
        <taxon>Orbaceae</taxon>
        <taxon>Candidatus Schmidhempelia</taxon>
    </lineage>
</organism>
<evidence type="ECO:0000256" key="1">
    <source>
        <dbReference type="ARBA" id="ARBA00022729"/>
    </source>
</evidence>
<dbReference type="Gene3D" id="1.25.40.650">
    <property type="match status" value="1"/>
</dbReference>
<dbReference type="Gene3D" id="1.25.40.10">
    <property type="entry name" value="Tetratricopeptide repeat domain"/>
    <property type="match status" value="1"/>
</dbReference>
<dbReference type="EMBL" id="AWGA01000064">
    <property type="protein sequence ID" value="TEA26835.1"/>
    <property type="molecule type" value="Genomic_DNA"/>
</dbReference>
<gene>
    <name evidence="8" type="ORF">O970_06655</name>
</gene>
<keyword evidence="3" id="KW-0573">Peptidoglycan synthesis</keyword>
<keyword evidence="1" id="KW-0732">Signal</keyword>
<dbReference type="GO" id="GO:0008360">
    <property type="term" value="P:regulation of cell shape"/>
    <property type="evidence" value="ECO:0007669"/>
    <property type="project" value="UniProtKB-KW"/>
</dbReference>
<dbReference type="RefSeq" id="WP_024496343.1">
    <property type="nucleotide sequence ID" value="NZ_AWGA01000064.1"/>
</dbReference>
<keyword evidence="9" id="KW-1185">Reference proteome</keyword>
<evidence type="ECO:0000256" key="2">
    <source>
        <dbReference type="ARBA" id="ARBA00022960"/>
    </source>
</evidence>